<organism evidence="1 2">
    <name type="scientific">Muriicola soli</name>
    <dbReference type="NCBI Taxonomy" id="2507538"/>
    <lineage>
        <taxon>Bacteria</taxon>
        <taxon>Pseudomonadati</taxon>
        <taxon>Bacteroidota</taxon>
        <taxon>Flavobacteriia</taxon>
        <taxon>Flavobacteriales</taxon>
        <taxon>Flavobacteriaceae</taxon>
        <taxon>Muriicola</taxon>
    </lineage>
</organism>
<dbReference type="Proteomes" id="UP000290889">
    <property type="component" value="Chromosome"/>
</dbReference>
<accession>A0A411EDD2</accession>
<reference evidence="1 2" key="1">
    <citation type="submission" date="2019-01" db="EMBL/GenBank/DDBJ databases">
        <title>Muriicola soli sp. nov., isolated from soil.</title>
        <authorList>
            <person name="Kang H.J."/>
            <person name="Kim S.B."/>
        </authorList>
    </citation>
    <scope>NUCLEOTIDE SEQUENCE [LARGE SCALE GENOMIC DNA]</scope>
    <source>
        <strain evidence="1 2">MMS17-SY002</strain>
    </source>
</reference>
<dbReference type="OrthoDB" id="1437851at2"/>
<evidence type="ECO:0000313" key="2">
    <source>
        <dbReference type="Proteomes" id="UP000290889"/>
    </source>
</evidence>
<protein>
    <recommendedName>
        <fullName evidence="3">Lipocalin-like domain-containing protein</fullName>
    </recommendedName>
</protein>
<dbReference type="KEGG" id="mur:EQY75_09655"/>
<proteinExistence type="predicted"/>
<keyword evidence="2" id="KW-1185">Reference proteome</keyword>
<dbReference type="EMBL" id="CP035544">
    <property type="protein sequence ID" value="QBA65645.1"/>
    <property type="molecule type" value="Genomic_DNA"/>
</dbReference>
<evidence type="ECO:0000313" key="1">
    <source>
        <dbReference type="EMBL" id="QBA65645.1"/>
    </source>
</evidence>
<evidence type="ECO:0008006" key="3">
    <source>
        <dbReference type="Google" id="ProtNLM"/>
    </source>
</evidence>
<sequence length="116" mass="13147">MAIVTIISVSNCTRIPENNDPIIGIWSKIEFADNSETGRQTNRQEWIFNDVYLGRYHSYDGNQLSVKTDFSWSLDQGIYTISYPGTDMPAHQVSMKKSDEGTVLEDIQGNVLALRE</sequence>
<dbReference type="AlphaFoldDB" id="A0A411EDD2"/>
<gene>
    <name evidence="1" type="ORF">EQY75_09655</name>
</gene>
<name>A0A411EDD2_9FLAO</name>